<dbReference type="Gene3D" id="1.10.1300.10">
    <property type="entry name" value="3'5'-cyclic nucleotide phosphodiesterase, catalytic domain"/>
    <property type="match status" value="1"/>
</dbReference>
<keyword evidence="6" id="KW-1185">Reference proteome</keyword>
<accession>A0A8H7VCA1</accession>
<feature type="binding site" evidence="3">
    <location>
        <position position="6"/>
    </location>
    <ligand>
        <name>Zn(2+)</name>
        <dbReference type="ChEBI" id="CHEBI:29105"/>
        <label>1</label>
    </ligand>
</feature>
<dbReference type="EMBL" id="JAEPRD010000003">
    <property type="protein sequence ID" value="KAG2213517.1"/>
    <property type="molecule type" value="Genomic_DNA"/>
</dbReference>
<evidence type="ECO:0000313" key="5">
    <source>
        <dbReference type="EMBL" id="KAG2213517.1"/>
    </source>
</evidence>
<evidence type="ECO:0000256" key="2">
    <source>
        <dbReference type="ARBA" id="ARBA00022801"/>
    </source>
</evidence>
<evidence type="ECO:0000256" key="1">
    <source>
        <dbReference type="ARBA" id="ARBA00022723"/>
    </source>
</evidence>
<evidence type="ECO:0000313" key="6">
    <source>
        <dbReference type="Proteomes" id="UP000603453"/>
    </source>
</evidence>
<feature type="binding site" evidence="3">
    <location>
        <position position="131"/>
    </location>
    <ligand>
        <name>Zn(2+)</name>
        <dbReference type="ChEBI" id="CHEBI:29105"/>
        <label>1</label>
    </ligand>
</feature>
<feature type="binding site" evidence="3">
    <location>
        <position position="7"/>
    </location>
    <ligand>
        <name>Zn(2+)</name>
        <dbReference type="ChEBI" id="CHEBI:29105"/>
        <label>2</label>
    </ligand>
</feature>
<name>A0A8H7VCA1_9FUNG</name>
<dbReference type="GO" id="GO:0004114">
    <property type="term" value="F:3',5'-cyclic-nucleotide phosphodiesterase activity"/>
    <property type="evidence" value="ECO:0007669"/>
    <property type="project" value="InterPro"/>
</dbReference>
<dbReference type="Pfam" id="PF00233">
    <property type="entry name" value="PDEase_I"/>
    <property type="match status" value="1"/>
</dbReference>
<evidence type="ECO:0000256" key="3">
    <source>
        <dbReference type="PIRSR" id="PIRSR623088-3"/>
    </source>
</evidence>
<evidence type="ECO:0000259" key="4">
    <source>
        <dbReference type="PROSITE" id="PS51845"/>
    </source>
</evidence>
<dbReference type="GO" id="GO:0046872">
    <property type="term" value="F:metal ion binding"/>
    <property type="evidence" value="ECO:0007669"/>
    <property type="project" value="UniProtKB-KW"/>
</dbReference>
<comment type="caution">
    <text evidence="5">The sequence shown here is derived from an EMBL/GenBank/DDBJ whole genome shotgun (WGS) entry which is preliminary data.</text>
</comment>
<dbReference type="Proteomes" id="UP000603453">
    <property type="component" value="Unassembled WGS sequence"/>
</dbReference>
<feature type="domain" description="PDEase" evidence="4">
    <location>
        <begin position="1"/>
        <end position="225"/>
    </location>
</feature>
<sequence length="228" mass="25959">MASLGHDVGHPGVNNGFMVTTATPLAVIYNDKSVLESYHSMAFFKLVCKYFAHANIDIEACSDYKGLSSDSFYKDFRRIVVHSILCTDMGCHQDYLASIIQTTREINEHARTLSQEEERLVLCSAIMKCADISNCTRPFDNAKRWAMILAEEFSMQGDLERELGIPSLPINERGKVSLPDFQLYFMENVAMDLYVSFGQLFPEMKYCAENIKKNIEIWQAKKKEACHP</sequence>
<dbReference type="PRINTS" id="PR00387">
    <property type="entry name" value="PDIESTERASE1"/>
</dbReference>
<reference evidence="5" key="1">
    <citation type="submission" date="2020-12" db="EMBL/GenBank/DDBJ databases">
        <title>Metabolic potential, ecology and presence of endohyphal bacteria is reflected in genomic diversity of Mucoromycotina.</title>
        <authorList>
            <person name="Muszewska A."/>
            <person name="Okrasinska A."/>
            <person name="Steczkiewicz K."/>
            <person name="Drgas O."/>
            <person name="Orlowska M."/>
            <person name="Perlinska-Lenart U."/>
            <person name="Aleksandrzak-Piekarczyk T."/>
            <person name="Szatraj K."/>
            <person name="Zielenkiewicz U."/>
            <person name="Pilsyk S."/>
            <person name="Malc E."/>
            <person name="Mieczkowski P."/>
            <person name="Kruszewska J.S."/>
            <person name="Biernat P."/>
            <person name="Pawlowska J."/>
        </authorList>
    </citation>
    <scope>NUCLEOTIDE SEQUENCE</scope>
    <source>
        <strain evidence="5">WA0000017839</strain>
    </source>
</reference>
<dbReference type="InterPro" id="IPR023174">
    <property type="entry name" value="PDEase_CS"/>
</dbReference>
<feature type="binding site" evidence="3">
    <location>
        <position position="7"/>
    </location>
    <ligand>
        <name>Zn(2+)</name>
        <dbReference type="ChEBI" id="CHEBI:29105"/>
        <label>1</label>
    </ligand>
</feature>
<dbReference type="SUPFAM" id="SSF109604">
    <property type="entry name" value="HD-domain/PDEase-like"/>
    <property type="match status" value="1"/>
</dbReference>
<dbReference type="PANTHER" id="PTHR11347">
    <property type="entry name" value="CYCLIC NUCLEOTIDE PHOSPHODIESTERASE"/>
    <property type="match status" value="1"/>
</dbReference>
<dbReference type="GO" id="GO:0007165">
    <property type="term" value="P:signal transduction"/>
    <property type="evidence" value="ECO:0007669"/>
    <property type="project" value="InterPro"/>
</dbReference>
<keyword evidence="2" id="KW-0378">Hydrolase</keyword>
<keyword evidence="1 3" id="KW-0479">Metal-binding</keyword>
<dbReference type="InterPro" id="IPR023088">
    <property type="entry name" value="PDEase"/>
</dbReference>
<dbReference type="AlphaFoldDB" id="A0A8H7VCA1"/>
<gene>
    <name evidence="5" type="ORF">INT47_009191</name>
</gene>
<dbReference type="PROSITE" id="PS51845">
    <property type="entry name" value="PDEASE_I_2"/>
    <property type="match status" value="1"/>
</dbReference>
<proteinExistence type="predicted"/>
<dbReference type="InterPro" id="IPR002073">
    <property type="entry name" value="PDEase_catalytic_dom"/>
</dbReference>
<dbReference type="PROSITE" id="PS00126">
    <property type="entry name" value="PDEASE_I_1"/>
    <property type="match status" value="1"/>
</dbReference>
<dbReference type="InterPro" id="IPR036971">
    <property type="entry name" value="PDEase_catalytic_dom_sf"/>
</dbReference>
<dbReference type="OrthoDB" id="546632at2759"/>
<protein>
    <recommendedName>
        <fullName evidence="4">PDEase domain-containing protein</fullName>
    </recommendedName>
</protein>
<organism evidence="5 6">
    <name type="scientific">Mucor saturninus</name>
    <dbReference type="NCBI Taxonomy" id="64648"/>
    <lineage>
        <taxon>Eukaryota</taxon>
        <taxon>Fungi</taxon>
        <taxon>Fungi incertae sedis</taxon>
        <taxon>Mucoromycota</taxon>
        <taxon>Mucoromycotina</taxon>
        <taxon>Mucoromycetes</taxon>
        <taxon>Mucorales</taxon>
        <taxon>Mucorineae</taxon>
        <taxon>Mucoraceae</taxon>
        <taxon>Mucor</taxon>
    </lineage>
</organism>